<keyword evidence="2 4" id="KW-0238">DNA-binding</keyword>
<dbReference type="GO" id="GO:0003700">
    <property type="term" value="F:DNA-binding transcription factor activity"/>
    <property type="evidence" value="ECO:0007669"/>
    <property type="project" value="TreeGrafter"/>
</dbReference>
<dbReference type="PROSITE" id="PS50977">
    <property type="entry name" value="HTH_TETR_2"/>
    <property type="match status" value="1"/>
</dbReference>
<evidence type="ECO:0000259" key="5">
    <source>
        <dbReference type="PROSITE" id="PS50977"/>
    </source>
</evidence>
<keyword evidence="7" id="KW-1185">Reference proteome</keyword>
<evidence type="ECO:0000256" key="2">
    <source>
        <dbReference type="ARBA" id="ARBA00023125"/>
    </source>
</evidence>
<gene>
    <name evidence="6" type="ORF">HGA07_17070</name>
</gene>
<dbReference type="InterPro" id="IPR001647">
    <property type="entry name" value="HTH_TetR"/>
</dbReference>
<dbReference type="EMBL" id="JAAXPE010000017">
    <property type="protein sequence ID" value="NKY87335.1"/>
    <property type="molecule type" value="Genomic_DNA"/>
</dbReference>
<dbReference type="GO" id="GO:0000976">
    <property type="term" value="F:transcription cis-regulatory region binding"/>
    <property type="evidence" value="ECO:0007669"/>
    <property type="project" value="TreeGrafter"/>
</dbReference>
<evidence type="ECO:0000256" key="3">
    <source>
        <dbReference type="ARBA" id="ARBA00023163"/>
    </source>
</evidence>
<dbReference type="Gene3D" id="1.10.10.60">
    <property type="entry name" value="Homeodomain-like"/>
    <property type="match status" value="1"/>
</dbReference>
<dbReference type="InterPro" id="IPR025996">
    <property type="entry name" value="MT1864/Rv1816-like_C"/>
</dbReference>
<organism evidence="6 7">
    <name type="scientific">Nocardia veterana</name>
    <dbReference type="NCBI Taxonomy" id="132249"/>
    <lineage>
        <taxon>Bacteria</taxon>
        <taxon>Bacillati</taxon>
        <taxon>Actinomycetota</taxon>
        <taxon>Actinomycetes</taxon>
        <taxon>Mycobacteriales</taxon>
        <taxon>Nocardiaceae</taxon>
        <taxon>Nocardia</taxon>
    </lineage>
</organism>
<sequence>MLRINPKRVRKEPAVSPRAGLSRDRIARAAAELADEVGFAGVTLSAVARRFGVKDPSLYTHVRNLRDLQVQVALLAGAEMNDRIGRAVAGRSGREALFAFGDAYRSYALDHPGRYAATQIRMDLAEVGAEPALLRGIELTAALLRGYRLREPEATDAGRLLRSTFHGFATLEAAGGFAHSRSVDTSWHHILDALHRTLSQWPSRTEQEEPQ</sequence>
<dbReference type="Gene3D" id="1.10.357.10">
    <property type="entry name" value="Tetracycline Repressor, domain 2"/>
    <property type="match status" value="1"/>
</dbReference>
<dbReference type="SUPFAM" id="SSF48498">
    <property type="entry name" value="Tetracyclin repressor-like, C-terminal domain"/>
    <property type="match status" value="1"/>
</dbReference>
<proteinExistence type="predicted"/>
<dbReference type="PANTHER" id="PTHR30055">
    <property type="entry name" value="HTH-TYPE TRANSCRIPTIONAL REGULATOR RUTR"/>
    <property type="match status" value="1"/>
</dbReference>
<evidence type="ECO:0000256" key="4">
    <source>
        <dbReference type="PROSITE-ProRule" id="PRU00335"/>
    </source>
</evidence>
<name>A0A7X6RIP4_9NOCA</name>
<keyword evidence="3" id="KW-0804">Transcription</keyword>
<dbReference type="InterPro" id="IPR009057">
    <property type="entry name" value="Homeodomain-like_sf"/>
</dbReference>
<comment type="caution">
    <text evidence="6">The sequence shown here is derived from an EMBL/GenBank/DDBJ whole genome shotgun (WGS) entry which is preliminary data.</text>
</comment>
<keyword evidence="1" id="KW-0805">Transcription regulation</keyword>
<dbReference type="AlphaFoldDB" id="A0A7X6RIP4"/>
<dbReference type="InterPro" id="IPR050109">
    <property type="entry name" value="HTH-type_TetR-like_transc_reg"/>
</dbReference>
<accession>A0A7X6RIP4</accession>
<dbReference type="SUPFAM" id="SSF46689">
    <property type="entry name" value="Homeodomain-like"/>
    <property type="match status" value="1"/>
</dbReference>
<evidence type="ECO:0000313" key="7">
    <source>
        <dbReference type="Proteomes" id="UP000523447"/>
    </source>
</evidence>
<evidence type="ECO:0000256" key="1">
    <source>
        <dbReference type="ARBA" id="ARBA00023015"/>
    </source>
</evidence>
<dbReference type="PANTHER" id="PTHR30055:SF239">
    <property type="entry name" value="TRANSCRIPTIONAL REGULATORY PROTEIN"/>
    <property type="match status" value="1"/>
</dbReference>
<feature type="DNA-binding region" description="H-T-H motif" evidence="4">
    <location>
        <begin position="43"/>
        <end position="62"/>
    </location>
</feature>
<protein>
    <submittedName>
        <fullName evidence="6">TetR family transcriptional regulator</fullName>
    </submittedName>
</protein>
<feature type="domain" description="HTH tetR-type" evidence="5">
    <location>
        <begin position="20"/>
        <end position="80"/>
    </location>
</feature>
<dbReference type="Pfam" id="PF00440">
    <property type="entry name" value="TetR_N"/>
    <property type="match status" value="1"/>
</dbReference>
<reference evidence="6 7" key="1">
    <citation type="submission" date="2020-04" db="EMBL/GenBank/DDBJ databases">
        <title>MicrobeNet Type strains.</title>
        <authorList>
            <person name="Nicholson A.C."/>
        </authorList>
    </citation>
    <scope>NUCLEOTIDE SEQUENCE [LARGE SCALE GENOMIC DNA]</scope>
    <source>
        <strain evidence="6 7">DSM 44445</strain>
    </source>
</reference>
<dbReference type="InterPro" id="IPR036271">
    <property type="entry name" value="Tet_transcr_reg_TetR-rel_C_sf"/>
</dbReference>
<evidence type="ECO:0000313" key="6">
    <source>
        <dbReference type="EMBL" id="NKY87335.1"/>
    </source>
</evidence>
<dbReference type="Proteomes" id="UP000523447">
    <property type="component" value="Unassembled WGS sequence"/>
</dbReference>
<dbReference type="Pfam" id="PF13305">
    <property type="entry name" value="TetR_C_33"/>
    <property type="match status" value="1"/>
</dbReference>